<dbReference type="GO" id="GO:0005975">
    <property type="term" value="P:carbohydrate metabolic process"/>
    <property type="evidence" value="ECO:0007669"/>
    <property type="project" value="InterPro"/>
</dbReference>
<dbReference type="CDD" id="cd00429">
    <property type="entry name" value="RPE"/>
    <property type="match status" value="1"/>
</dbReference>
<dbReference type="OrthoDB" id="1645589at2"/>
<evidence type="ECO:0000256" key="13">
    <source>
        <dbReference type="ARBA" id="ARBA00023235"/>
    </source>
</evidence>
<evidence type="ECO:0000256" key="5">
    <source>
        <dbReference type="ARBA" id="ARBA00001954"/>
    </source>
</evidence>
<sequence>MKKTIVAPSILTADFLNLETQLKKFQKANIEWIHYDVMDYHFVPNLSFGPKILKDITNKFNFNMDLHLMVEIKNMSVEQYLKPFILENVKQITLHIEAINCEQVKEFIKVCQQNQIRASLALNPNTSIDSIKKYYSELDNILIMSVYPGFGGQKFIDNSLEKIKALKALKQKNNYKYNVQVDGGINQTTFMIAKNAGADILVAGSYLVDNLSDEELIKRVREIEN</sequence>
<dbReference type="Gene3D" id="3.20.20.70">
    <property type="entry name" value="Aldolase class I"/>
    <property type="match status" value="1"/>
</dbReference>
<accession>A0A4P7AIB5</accession>
<keyword evidence="10" id="KW-0862">Zinc</keyword>
<dbReference type="PROSITE" id="PS01085">
    <property type="entry name" value="RIBUL_P_3_EPIMER_1"/>
    <property type="match status" value="1"/>
</dbReference>
<keyword evidence="14" id="KW-0119">Carbohydrate metabolism</keyword>
<dbReference type="Proteomes" id="UP000294309">
    <property type="component" value="Chromosome"/>
</dbReference>
<dbReference type="InterPro" id="IPR026019">
    <property type="entry name" value="Ribul_P_3_epim"/>
</dbReference>
<reference evidence="16 17" key="1">
    <citation type="submission" date="2019-03" db="EMBL/GenBank/DDBJ databases">
        <title>Complete genome sequence of Spiroplasma gladiatoris TG-1 (DSM 22552).</title>
        <authorList>
            <person name="Lin Y.-C."/>
            <person name="Chou L."/>
            <person name="Kuo C.-H."/>
        </authorList>
    </citation>
    <scope>NUCLEOTIDE SEQUENCE [LARGE SCALE GENOMIC DNA]</scope>
    <source>
        <strain evidence="16 17">TG-1</strain>
    </source>
</reference>
<dbReference type="NCBIfam" id="TIGR01163">
    <property type="entry name" value="rpe"/>
    <property type="match status" value="1"/>
</dbReference>
<dbReference type="PANTHER" id="PTHR11749">
    <property type="entry name" value="RIBULOSE-5-PHOSPHATE-3-EPIMERASE"/>
    <property type="match status" value="1"/>
</dbReference>
<evidence type="ECO:0000256" key="3">
    <source>
        <dbReference type="ARBA" id="ARBA00001941"/>
    </source>
</evidence>
<evidence type="ECO:0000256" key="9">
    <source>
        <dbReference type="ARBA" id="ARBA00022723"/>
    </source>
</evidence>
<dbReference type="RefSeq" id="WP_134297913.1">
    <property type="nucleotide sequence ID" value="NZ_CP038013.1"/>
</dbReference>
<dbReference type="SUPFAM" id="SSF51366">
    <property type="entry name" value="Ribulose-phoshate binding barrel"/>
    <property type="match status" value="1"/>
</dbReference>
<comment type="similarity">
    <text evidence="6">Belongs to the ribulose-phosphate 3-epimerase family.</text>
</comment>
<comment type="cofactor">
    <cofactor evidence="5">
        <name>Fe(2+)</name>
        <dbReference type="ChEBI" id="CHEBI:29033"/>
    </cofactor>
</comment>
<dbReference type="EMBL" id="CP038013">
    <property type="protein sequence ID" value="QBQ08017.1"/>
    <property type="molecule type" value="Genomic_DNA"/>
</dbReference>
<dbReference type="PROSITE" id="PS01086">
    <property type="entry name" value="RIBUL_P_3_EPIMER_2"/>
    <property type="match status" value="1"/>
</dbReference>
<evidence type="ECO:0000313" key="17">
    <source>
        <dbReference type="Proteomes" id="UP000294309"/>
    </source>
</evidence>
<evidence type="ECO:0000256" key="11">
    <source>
        <dbReference type="ARBA" id="ARBA00023004"/>
    </source>
</evidence>
<comment type="cofactor">
    <cofactor evidence="2">
        <name>Mn(2+)</name>
        <dbReference type="ChEBI" id="CHEBI:29035"/>
    </cofactor>
</comment>
<evidence type="ECO:0000256" key="4">
    <source>
        <dbReference type="ARBA" id="ARBA00001947"/>
    </source>
</evidence>
<keyword evidence="12" id="KW-0464">Manganese</keyword>
<name>A0A4P7AIB5_9MOLU</name>
<evidence type="ECO:0000256" key="8">
    <source>
        <dbReference type="ARBA" id="ARBA00013188"/>
    </source>
</evidence>
<keyword evidence="13" id="KW-0413">Isomerase</keyword>
<dbReference type="InterPro" id="IPR000056">
    <property type="entry name" value="Ribul_P_3_epim-like"/>
</dbReference>
<evidence type="ECO:0000256" key="6">
    <source>
        <dbReference type="ARBA" id="ARBA00009541"/>
    </source>
</evidence>
<protein>
    <recommendedName>
        <fullName evidence="8 15">Ribulose-phosphate 3-epimerase</fullName>
        <ecNumber evidence="8 15">5.1.3.1</ecNumber>
    </recommendedName>
</protein>
<gene>
    <name evidence="16" type="primary">rpe</name>
    <name evidence="16" type="ORF">SGLAD_v1c08180</name>
</gene>
<evidence type="ECO:0000256" key="10">
    <source>
        <dbReference type="ARBA" id="ARBA00022833"/>
    </source>
</evidence>
<dbReference type="FunFam" id="3.20.20.70:FF:000191">
    <property type="entry name" value="ribulose-phosphate 3-epimerase isoform X2"/>
    <property type="match status" value="1"/>
</dbReference>
<evidence type="ECO:0000256" key="7">
    <source>
        <dbReference type="ARBA" id="ARBA00011738"/>
    </source>
</evidence>
<evidence type="ECO:0000256" key="2">
    <source>
        <dbReference type="ARBA" id="ARBA00001936"/>
    </source>
</evidence>
<dbReference type="EC" id="5.1.3.1" evidence="8 15"/>
<dbReference type="GO" id="GO:0006098">
    <property type="term" value="P:pentose-phosphate shunt"/>
    <property type="evidence" value="ECO:0007669"/>
    <property type="project" value="UniProtKB-UniRule"/>
</dbReference>
<organism evidence="16 17">
    <name type="scientific">Spiroplasma gladiatoris</name>
    <dbReference type="NCBI Taxonomy" id="2143"/>
    <lineage>
        <taxon>Bacteria</taxon>
        <taxon>Bacillati</taxon>
        <taxon>Mycoplasmatota</taxon>
        <taxon>Mollicutes</taxon>
        <taxon>Entomoplasmatales</taxon>
        <taxon>Spiroplasmataceae</taxon>
        <taxon>Spiroplasma</taxon>
    </lineage>
</organism>
<comment type="subunit">
    <text evidence="7">Homodimer.</text>
</comment>
<dbReference type="KEGG" id="sgq:SGLAD_v1c08180"/>
<dbReference type="GO" id="GO:0046872">
    <property type="term" value="F:metal ion binding"/>
    <property type="evidence" value="ECO:0007669"/>
    <property type="project" value="UniProtKB-KW"/>
</dbReference>
<evidence type="ECO:0000313" key="16">
    <source>
        <dbReference type="EMBL" id="QBQ08017.1"/>
    </source>
</evidence>
<comment type="cofactor">
    <cofactor evidence="4">
        <name>Zn(2+)</name>
        <dbReference type="ChEBI" id="CHEBI:29105"/>
    </cofactor>
</comment>
<keyword evidence="17" id="KW-1185">Reference proteome</keyword>
<evidence type="ECO:0000256" key="1">
    <source>
        <dbReference type="ARBA" id="ARBA00001782"/>
    </source>
</evidence>
<dbReference type="NCBIfam" id="NF004076">
    <property type="entry name" value="PRK05581.1-4"/>
    <property type="match status" value="1"/>
</dbReference>
<dbReference type="AlphaFoldDB" id="A0A4P7AIB5"/>
<evidence type="ECO:0000256" key="12">
    <source>
        <dbReference type="ARBA" id="ARBA00023211"/>
    </source>
</evidence>
<dbReference type="InterPro" id="IPR011060">
    <property type="entry name" value="RibuloseP-bd_barrel"/>
</dbReference>
<dbReference type="Pfam" id="PF00834">
    <property type="entry name" value="Ribul_P_3_epim"/>
    <property type="match status" value="1"/>
</dbReference>
<dbReference type="InterPro" id="IPR013785">
    <property type="entry name" value="Aldolase_TIM"/>
</dbReference>
<dbReference type="GO" id="GO:0004750">
    <property type="term" value="F:D-ribulose-phosphate 3-epimerase activity"/>
    <property type="evidence" value="ECO:0007669"/>
    <property type="project" value="UniProtKB-UniRule"/>
</dbReference>
<comment type="cofactor">
    <cofactor evidence="3">
        <name>Co(2+)</name>
        <dbReference type="ChEBI" id="CHEBI:48828"/>
    </cofactor>
</comment>
<keyword evidence="11" id="KW-0408">Iron</keyword>
<evidence type="ECO:0000256" key="15">
    <source>
        <dbReference type="NCBIfam" id="TIGR01163"/>
    </source>
</evidence>
<proteinExistence type="inferred from homology"/>
<keyword evidence="9" id="KW-0479">Metal-binding</keyword>
<comment type="catalytic activity">
    <reaction evidence="1">
        <text>D-ribulose 5-phosphate = D-xylulose 5-phosphate</text>
        <dbReference type="Rhea" id="RHEA:13677"/>
        <dbReference type="ChEBI" id="CHEBI:57737"/>
        <dbReference type="ChEBI" id="CHEBI:58121"/>
        <dbReference type="EC" id="5.1.3.1"/>
    </reaction>
</comment>
<evidence type="ECO:0000256" key="14">
    <source>
        <dbReference type="ARBA" id="ARBA00023277"/>
    </source>
</evidence>